<feature type="signal peptide" evidence="2">
    <location>
        <begin position="1"/>
        <end position="24"/>
    </location>
</feature>
<keyword evidence="2" id="KW-0732">Signal</keyword>
<evidence type="ECO:0000256" key="1">
    <source>
        <dbReference type="SAM" id="MobiDB-lite"/>
    </source>
</evidence>
<feature type="compositionally biased region" description="Polar residues" evidence="1">
    <location>
        <begin position="215"/>
        <end position="226"/>
    </location>
</feature>
<sequence length="366" mass="39961">MLGVIRNMGLSATFVMFMIPPVAAEDGADTLFAQAKSLYSGSETSYSDLEQMQQIFDQIVEQYPESDLAVGILLQDTVDGLDLASFAQQIEASVPEQSEIGSDNRRNTIFDQEVAPEAAVCIATALDGIGENKLSIRVELDAGGSVSGIPELIEPNEPDTSARKLFLSAVGAIDSCAPYSIGEAGRRFVVTIVKDAVVIVEDFVEVIRAPGATLPSRSQQYPTNTDAPPVFLPAPGNLAESDAPNDLQASANVPNPGNQHSEDALQLKKADRRELQHRLRLSGHNPGGADGVFGSKSRQAISSWQRENRILPTGYFNEGQLELLKTQTEIAYQEYEKTRPKRRRVKVCGAAFLGLRSCRYEYRYYK</sequence>
<dbReference type="Proteomes" id="UP001320899">
    <property type="component" value="Unassembled WGS sequence"/>
</dbReference>
<proteinExistence type="predicted"/>
<comment type="caution">
    <text evidence="4">The sequence shown here is derived from an EMBL/GenBank/DDBJ whole genome shotgun (WGS) entry which is preliminary data.</text>
</comment>
<gene>
    <name evidence="4" type="ORF">OE747_23195</name>
</gene>
<dbReference type="InterPro" id="IPR036366">
    <property type="entry name" value="PGBDSf"/>
</dbReference>
<organism evidence="4 5">
    <name type="scientific">Ruegeria aquimaris</name>
    <dbReference type="NCBI Taxonomy" id="2984333"/>
    <lineage>
        <taxon>Bacteria</taxon>
        <taxon>Pseudomonadati</taxon>
        <taxon>Pseudomonadota</taxon>
        <taxon>Alphaproteobacteria</taxon>
        <taxon>Rhodobacterales</taxon>
        <taxon>Roseobacteraceae</taxon>
        <taxon>Ruegeria</taxon>
    </lineage>
</organism>
<accession>A0ABT3ARD2</accession>
<dbReference type="InterPro" id="IPR036365">
    <property type="entry name" value="PGBD-like_sf"/>
</dbReference>
<evidence type="ECO:0000256" key="2">
    <source>
        <dbReference type="SAM" id="SignalP"/>
    </source>
</evidence>
<feature type="domain" description="Peptidoglycan binding-like" evidence="3">
    <location>
        <begin position="270"/>
        <end position="324"/>
    </location>
</feature>
<dbReference type="Gene3D" id="1.10.101.10">
    <property type="entry name" value="PGBD-like superfamily/PGBD"/>
    <property type="match status" value="1"/>
</dbReference>
<feature type="chain" id="PRO_5046074899" evidence="2">
    <location>
        <begin position="25"/>
        <end position="366"/>
    </location>
</feature>
<reference evidence="4 5" key="1">
    <citation type="submission" date="2022-10" db="EMBL/GenBank/DDBJ databases">
        <title>Ruegeria sp. nov., isolated from ocean surface sediments.</title>
        <authorList>
            <person name="He W."/>
            <person name="Xue H.-P."/>
            <person name="Zhang D.-F."/>
        </authorList>
    </citation>
    <scope>NUCLEOTIDE SEQUENCE [LARGE SCALE GENOMIC DNA]</scope>
    <source>
        <strain evidence="4 5">XHP0148</strain>
    </source>
</reference>
<dbReference type="RefSeq" id="WP_263830840.1">
    <property type="nucleotide sequence ID" value="NZ_JAOWLB010000032.1"/>
</dbReference>
<protein>
    <submittedName>
        <fullName evidence="4">Peptidoglycan-binding protein</fullName>
    </submittedName>
</protein>
<dbReference type="SUPFAM" id="SSF47090">
    <property type="entry name" value="PGBD-like"/>
    <property type="match status" value="1"/>
</dbReference>
<feature type="compositionally biased region" description="Polar residues" evidence="1">
    <location>
        <begin position="247"/>
        <end position="259"/>
    </location>
</feature>
<keyword evidence="5" id="KW-1185">Reference proteome</keyword>
<dbReference type="Pfam" id="PF01471">
    <property type="entry name" value="PG_binding_1"/>
    <property type="match status" value="1"/>
</dbReference>
<evidence type="ECO:0000313" key="5">
    <source>
        <dbReference type="Proteomes" id="UP001320899"/>
    </source>
</evidence>
<evidence type="ECO:0000313" key="4">
    <source>
        <dbReference type="EMBL" id="MCV2891238.1"/>
    </source>
</evidence>
<name>A0ABT3ARD2_9RHOB</name>
<dbReference type="InterPro" id="IPR002477">
    <property type="entry name" value="Peptidoglycan-bd-like"/>
</dbReference>
<feature type="region of interest" description="Disordered" evidence="1">
    <location>
        <begin position="214"/>
        <end position="264"/>
    </location>
</feature>
<evidence type="ECO:0000259" key="3">
    <source>
        <dbReference type="Pfam" id="PF01471"/>
    </source>
</evidence>
<dbReference type="EMBL" id="JAOWLB010000032">
    <property type="protein sequence ID" value="MCV2891238.1"/>
    <property type="molecule type" value="Genomic_DNA"/>
</dbReference>